<comment type="cofactor">
    <cofactor evidence="1 11">
        <name>Mn(2+)</name>
        <dbReference type="ChEBI" id="CHEBI:29035"/>
    </cofactor>
</comment>
<name>A0AAW1L9D1_POPJA</name>
<evidence type="ECO:0000313" key="14">
    <source>
        <dbReference type="EMBL" id="KAK9730291.1"/>
    </source>
</evidence>
<dbReference type="Pfam" id="PF09412">
    <property type="entry name" value="XendoU"/>
    <property type="match status" value="1"/>
</dbReference>
<feature type="compositionally biased region" description="Polar residues" evidence="12">
    <location>
        <begin position="164"/>
        <end position="222"/>
    </location>
</feature>
<evidence type="ECO:0000256" key="5">
    <source>
        <dbReference type="ARBA" id="ARBA00022723"/>
    </source>
</evidence>
<evidence type="ECO:0000256" key="7">
    <source>
        <dbReference type="ARBA" id="ARBA00022801"/>
    </source>
</evidence>
<evidence type="ECO:0000256" key="3">
    <source>
        <dbReference type="ARBA" id="ARBA00011245"/>
    </source>
</evidence>
<protein>
    <submittedName>
        <fullName evidence="14">Endoribonuclease XendoU</fullName>
    </submittedName>
</protein>
<dbReference type="GO" id="GO:0016829">
    <property type="term" value="F:lyase activity"/>
    <property type="evidence" value="ECO:0007669"/>
    <property type="project" value="UniProtKB-KW"/>
</dbReference>
<dbReference type="EMBL" id="JASPKY010000149">
    <property type="protein sequence ID" value="KAK9730291.1"/>
    <property type="molecule type" value="Genomic_DNA"/>
</dbReference>
<keyword evidence="6 11" id="KW-0255">Endonuclease</keyword>
<evidence type="ECO:0000256" key="9">
    <source>
        <dbReference type="ARBA" id="ARBA00023211"/>
    </source>
</evidence>
<proteinExistence type="inferred from homology"/>
<evidence type="ECO:0000256" key="1">
    <source>
        <dbReference type="ARBA" id="ARBA00001936"/>
    </source>
</evidence>
<keyword evidence="9 11" id="KW-0464">Manganese</keyword>
<keyword evidence="4 11" id="KW-0540">Nuclease</keyword>
<dbReference type="PROSITE" id="PS51959">
    <property type="entry name" value="ENDOU"/>
    <property type="match status" value="1"/>
</dbReference>
<organism evidence="14 15">
    <name type="scientific">Popillia japonica</name>
    <name type="common">Japanese beetle</name>
    <dbReference type="NCBI Taxonomy" id="7064"/>
    <lineage>
        <taxon>Eukaryota</taxon>
        <taxon>Metazoa</taxon>
        <taxon>Ecdysozoa</taxon>
        <taxon>Arthropoda</taxon>
        <taxon>Hexapoda</taxon>
        <taxon>Insecta</taxon>
        <taxon>Pterygota</taxon>
        <taxon>Neoptera</taxon>
        <taxon>Endopterygota</taxon>
        <taxon>Coleoptera</taxon>
        <taxon>Polyphaga</taxon>
        <taxon>Scarabaeiformia</taxon>
        <taxon>Scarabaeidae</taxon>
        <taxon>Rutelinae</taxon>
        <taxon>Popillia</taxon>
    </lineage>
</organism>
<evidence type="ECO:0000256" key="8">
    <source>
        <dbReference type="ARBA" id="ARBA00022884"/>
    </source>
</evidence>
<evidence type="ECO:0000256" key="4">
    <source>
        <dbReference type="ARBA" id="ARBA00022722"/>
    </source>
</evidence>
<dbReference type="InterPro" id="IPR037227">
    <property type="entry name" value="EndoU-like"/>
</dbReference>
<feature type="compositionally biased region" description="Polar residues" evidence="12">
    <location>
        <begin position="63"/>
        <end position="87"/>
    </location>
</feature>
<comment type="similarity">
    <text evidence="2 11">Belongs to the ENDOU family.</text>
</comment>
<dbReference type="SUPFAM" id="SSF142877">
    <property type="entry name" value="EndoU-like"/>
    <property type="match status" value="1"/>
</dbReference>
<evidence type="ECO:0000313" key="15">
    <source>
        <dbReference type="Proteomes" id="UP001458880"/>
    </source>
</evidence>
<dbReference type="InterPro" id="IPR018998">
    <property type="entry name" value="EndoU_C"/>
</dbReference>
<dbReference type="InterPro" id="IPR039787">
    <property type="entry name" value="ENDOU"/>
</dbReference>
<dbReference type="AlphaFoldDB" id="A0AAW1L9D1"/>
<dbReference type="GO" id="GO:0004521">
    <property type="term" value="F:RNA endonuclease activity"/>
    <property type="evidence" value="ECO:0007669"/>
    <property type="project" value="UniProtKB-UniRule"/>
</dbReference>
<feature type="region of interest" description="Disordered" evidence="12">
    <location>
        <begin position="164"/>
        <end position="226"/>
    </location>
</feature>
<feature type="region of interest" description="Disordered" evidence="12">
    <location>
        <begin position="34"/>
        <end position="117"/>
    </location>
</feature>
<dbReference type="GO" id="GO:0046872">
    <property type="term" value="F:metal ion binding"/>
    <property type="evidence" value="ECO:0007669"/>
    <property type="project" value="UniProtKB-UniRule"/>
</dbReference>
<evidence type="ECO:0000256" key="11">
    <source>
        <dbReference type="RuleBase" id="RU367085"/>
    </source>
</evidence>
<feature type="domain" description="EndoU" evidence="13">
    <location>
        <begin position="226"/>
        <end position="490"/>
    </location>
</feature>
<accession>A0AAW1L9D1</accession>
<evidence type="ECO:0000259" key="13">
    <source>
        <dbReference type="PROSITE" id="PS51959"/>
    </source>
</evidence>
<evidence type="ECO:0000256" key="12">
    <source>
        <dbReference type="SAM" id="MobiDB-lite"/>
    </source>
</evidence>
<evidence type="ECO:0000256" key="2">
    <source>
        <dbReference type="ARBA" id="ARBA00010168"/>
    </source>
</evidence>
<keyword evidence="5 11" id="KW-0479">Metal-binding</keyword>
<gene>
    <name evidence="14" type="ORF">QE152_g15359</name>
</gene>
<keyword evidence="7 11" id="KW-0378">Hydrolase</keyword>
<comment type="caution">
    <text evidence="14">The sequence shown here is derived from an EMBL/GenBank/DDBJ whole genome shotgun (WGS) entry which is preliminary data.</text>
</comment>
<evidence type="ECO:0000256" key="6">
    <source>
        <dbReference type="ARBA" id="ARBA00022759"/>
    </source>
</evidence>
<dbReference type="CDD" id="cd21159">
    <property type="entry name" value="XendoU"/>
    <property type="match status" value="1"/>
</dbReference>
<dbReference type="GO" id="GO:0003723">
    <property type="term" value="F:RNA binding"/>
    <property type="evidence" value="ECO:0007669"/>
    <property type="project" value="UniProtKB-UniRule"/>
</dbReference>
<feature type="compositionally biased region" description="Polar residues" evidence="12">
    <location>
        <begin position="34"/>
        <end position="49"/>
    </location>
</feature>
<dbReference type="PANTHER" id="PTHR12439">
    <property type="entry name" value="PLACENTAL PROTEIN 11-RELATED"/>
    <property type="match status" value="1"/>
</dbReference>
<evidence type="ECO:0000256" key="10">
    <source>
        <dbReference type="ARBA" id="ARBA00023239"/>
    </source>
</evidence>
<comment type="subunit">
    <text evidence="3 11">Monomer.</text>
</comment>
<dbReference type="GO" id="GO:0016787">
    <property type="term" value="F:hydrolase activity"/>
    <property type="evidence" value="ECO:0007669"/>
    <property type="project" value="UniProtKB-KW"/>
</dbReference>
<dbReference type="Proteomes" id="UP001458880">
    <property type="component" value="Unassembled WGS sequence"/>
</dbReference>
<keyword evidence="10" id="KW-0456">Lyase</keyword>
<keyword evidence="15" id="KW-1185">Reference proteome</keyword>
<keyword evidence="8 11" id="KW-0694">RNA-binding</keyword>
<dbReference type="PANTHER" id="PTHR12439:SF42">
    <property type="entry name" value="ENDORIBONUCLEASE-RELATED"/>
    <property type="match status" value="1"/>
</dbReference>
<sequence>MPSVGYGAPIIIVVVLMIGDFLCIKPTTSQSIAWTRQQNSSWTGPSTTPWPALGSRKPYNKPAATNSEGTSNKVQNTASNINKNINRNVGVDLSYGPGTAGNPQSLNNTNKGPPLSNINGVALSYGLNYNKNNPSPNQKVTAVSSSSQNVNAPKAVVTYSNVVRQNSNDPNSLKSSQVVNSPNVKSVTQKIDSQSSTANANKLQQSGIAAGSSIQPTTPKTSTIDEDEELRQFSEALLRKDVNNAGKYVTINYQAKTTSRSQIDEAPLPLLTIQKEAYNIPSISDLLQLHNNYILETNVNEHVSAQEKMEENTLLDTILSTSVMQHTKNFLIQKGVIAKDPRQFKDKMKEIWFNMYSRGQGRIGSSGFEHVFLAEIKNQDVTGLHNWVYFYDAEAKKLANYLGYMKTLEMNNNKGAILKYHMTFNGIDKPVSSMFIGTSPELEIALYTTCFLLRPDQVCPLRFDGKRFIVRTYTFRYRGKNMIGSAFPEI</sequence>
<reference evidence="14 15" key="1">
    <citation type="journal article" date="2024" name="BMC Genomics">
        <title>De novo assembly and annotation of Popillia japonica's genome with initial clues to its potential as an invasive pest.</title>
        <authorList>
            <person name="Cucini C."/>
            <person name="Boschi S."/>
            <person name="Funari R."/>
            <person name="Cardaioli E."/>
            <person name="Iannotti N."/>
            <person name="Marturano G."/>
            <person name="Paoli F."/>
            <person name="Bruttini M."/>
            <person name="Carapelli A."/>
            <person name="Frati F."/>
            <person name="Nardi F."/>
        </authorList>
    </citation>
    <scope>NUCLEOTIDE SEQUENCE [LARGE SCALE GENOMIC DNA]</scope>
    <source>
        <strain evidence="14">DMR45628</strain>
    </source>
</reference>
<feature type="compositionally biased region" description="Polar residues" evidence="12">
    <location>
        <begin position="101"/>
        <end position="117"/>
    </location>
</feature>